<comment type="similarity">
    <text evidence="1 6">Belongs to the methyltransferase superfamily. RsmH family.</text>
</comment>
<feature type="binding site" evidence="6">
    <location>
        <position position="78"/>
    </location>
    <ligand>
        <name>S-adenosyl-L-methionine</name>
        <dbReference type="ChEBI" id="CHEBI:59789"/>
    </ligand>
</feature>
<evidence type="ECO:0000256" key="2">
    <source>
        <dbReference type="ARBA" id="ARBA00022552"/>
    </source>
</evidence>
<keyword evidence="5 6" id="KW-0949">S-adenosyl-L-methionine</keyword>
<evidence type="ECO:0000256" key="5">
    <source>
        <dbReference type="ARBA" id="ARBA00022691"/>
    </source>
</evidence>
<dbReference type="Gene3D" id="1.10.150.170">
    <property type="entry name" value="Putative methyltransferase TM0872, insert domain"/>
    <property type="match status" value="1"/>
</dbReference>
<feature type="binding site" evidence="6">
    <location>
        <position position="106"/>
    </location>
    <ligand>
        <name>S-adenosyl-L-methionine</name>
        <dbReference type="ChEBI" id="CHEBI:59789"/>
    </ligand>
</feature>
<dbReference type="EC" id="2.1.1.199" evidence="6"/>
<dbReference type="GO" id="GO:0070475">
    <property type="term" value="P:rRNA base methylation"/>
    <property type="evidence" value="ECO:0007669"/>
    <property type="project" value="UniProtKB-UniRule"/>
</dbReference>
<keyword evidence="3 6" id="KW-0489">Methyltransferase</keyword>
<dbReference type="InterPro" id="IPR023397">
    <property type="entry name" value="SAM-dep_MeTrfase_MraW_recog"/>
</dbReference>
<evidence type="ECO:0000313" key="8">
    <source>
        <dbReference type="Proteomes" id="UP000178742"/>
    </source>
</evidence>
<comment type="caution">
    <text evidence="7">The sequence shown here is derived from an EMBL/GenBank/DDBJ whole genome shotgun (WGS) entry which is preliminary data.</text>
</comment>
<dbReference type="STRING" id="1798676.A3B90_00140"/>
<dbReference type="HAMAP" id="MF_01007">
    <property type="entry name" value="16SrRNA_methyltr_H"/>
    <property type="match status" value="1"/>
</dbReference>
<evidence type="ECO:0000313" key="7">
    <source>
        <dbReference type="EMBL" id="OGH66408.1"/>
    </source>
</evidence>
<protein>
    <recommendedName>
        <fullName evidence="6">Ribosomal RNA small subunit methyltransferase H</fullName>
        <ecNumber evidence="6">2.1.1.199</ecNumber>
    </recommendedName>
    <alternativeName>
        <fullName evidence="6">16S rRNA m(4)C1402 methyltransferase</fullName>
    </alternativeName>
    <alternativeName>
        <fullName evidence="6">rRNA (cytosine-N(4)-)-methyltransferase RsmH</fullName>
    </alternativeName>
</protein>
<dbReference type="GO" id="GO:0071424">
    <property type="term" value="F:rRNA (cytosine-N4-)-methyltransferase activity"/>
    <property type="evidence" value="ECO:0007669"/>
    <property type="project" value="UniProtKB-UniRule"/>
</dbReference>
<dbReference type="PANTHER" id="PTHR11265:SF0">
    <property type="entry name" value="12S RRNA N4-METHYLCYTIDINE METHYLTRANSFERASE"/>
    <property type="match status" value="1"/>
</dbReference>
<dbReference type="Gene3D" id="3.40.50.150">
    <property type="entry name" value="Vaccinia Virus protein VP39"/>
    <property type="match status" value="1"/>
</dbReference>
<keyword evidence="2 6" id="KW-0698">rRNA processing</keyword>
<gene>
    <name evidence="6" type="primary">rsmH</name>
    <name evidence="7" type="ORF">A3B90_00140</name>
</gene>
<dbReference type="InterPro" id="IPR029063">
    <property type="entry name" value="SAM-dependent_MTases_sf"/>
</dbReference>
<dbReference type="EMBL" id="MFPX01000018">
    <property type="protein sequence ID" value="OGH66408.1"/>
    <property type="molecule type" value="Genomic_DNA"/>
</dbReference>
<keyword evidence="6" id="KW-0963">Cytoplasm</keyword>
<dbReference type="PANTHER" id="PTHR11265">
    <property type="entry name" value="S-ADENOSYL-METHYLTRANSFERASE MRAW"/>
    <property type="match status" value="1"/>
</dbReference>
<dbReference type="SUPFAM" id="SSF53335">
    <property type="entry name" value="S-adenosyl-L-methionine-dependent methyltransferases"/>
    <property type="match status" value="1"/>
</dbReference>
<keyword evidence="4 6" id="KW-0808">Transferase</keyword>
<sequence length="309" mass="34977">MRHVPVLLSEVLESLNLKSGINIIDCTLGDGGHSEKILELTSPHGKVLGIDADPESLLRAKQFLYRFEPRVTYVRDNFIHIDRIVEENKFAGVKGILMDFGWSSPQFADRERGLSFQNPNEQLDMRYGTTFETPIFGLSDPSAAELINSLPPEELEYIFSTFGEENLSGDIAHAIRDFRKEKPIETVGNLVEIVLQVYRKKLKTEKEIPWIGGLHPATKVFQALRIAVNDELGVIETVLPKAIDVLEPSGRLAVITFHSLEDRIVKHYFKSIDEKTVKIITKKPIECGEEEYKNNPPSRSAKLRVIEKL</sequence>
<evidence type="ECO:0000256" key="4">
    <source>
        <dbReference type="ARBA" id="ARBA00022679"/>
    </source>
</evidence>
<feature type="binding site" evidence="6">
    <location>
        <begin position="31"/>
        <end position="33"/>
    </location>
    <ligand>
        <name>S-adenosyl-L-methionine</name>
        <dbReference type="ChEBI" id="CHEBI:59789"/>
    </ligand>
</feature>
<evidence type="ECO:0000256" key="1">
    <source>
        <dbReference type="ARBA" id="ARBA00010396"/>
    </source>
</evidence>
<comment type="catalytic activity">
    <reaction evidence="6">
        <text>cytidine(1402) in 16S rRNA + S-adenosyl-L-methionine = N(4)-methylcytidine(1402) in 16S rRNA + S-adenosyl-L-homocysteine + H(+)</text>
        <dbReference type="Rhea" id="RHEA:42928"/>
        <dbReference type="Rhea" id="RHEA-COMP:10286"/>
        <dbReference type="Rhea" id="RHEA-COMP:10287"/>
        <dbReference type="ChEBI" id="CHEBI:15378"/>
        <dbReference type="ChEBI" id="CHEBI:57856"/>
        <dbReference type="ChEBI" id="CHEBI:59789"/>
        <dbReference type="ChEBI" id="CHEBI:74506"/>
        <dbReference type="ChEBI" id="CHEBI:82748"/>
        <dbReference type="EC" id="2.1.1.199"/>
    </reaction>
</comment>
<dbReference type="InterPro" id="IPR002903">
    <property type="entry name" value="RsmH"/>
</dbReference>
<proteinExistence type="inferred from homology"/>
<organism evidence="7 8">
    <name type="scientific">Candidatus Magasanikbacteria bacterium RIFCSPHIGHO2_02_FULL_41_13</name>
    <dbReference type="NCBI Taxonomy" id="1798676"/>
    <lineage>
        <taxon>Bacteria</taxon>
        <taxon>Candidatus Magasanikiibacteriota</taxon>
    </lineage>
</organism>
<feature type="binding site" evidence="6">
    <location>
        <position position="99"/>
    </location>
    <ligand>
        <name>S-adenosyl-L-methionine</name>
        <dbReference type="ChEBI" id="CHEBI:59789"/>
    </ligand>
</feature>
<reference evidence="7 8" key="1">
    <citation type="journal article" date="2016" name="Nat. Commun.">
        <title>Thousands of microbial genomes shed light on interconnected biogeochemical processes in an aquifer system.</title>
        <authorList>
            <person name="Anantharaman K."/>
            <person name="Brown C.T."/>
            <person name="Hug L.A."/>
            <person name="Sharon I."/>
            <person name="Castelle C.J."/>
            <person name="Probst A.J."/>
            <person name="Thomas B.C."/>
            <person name="Singh A."/>
            <person name="Wilkins M.J."/>
            <person name="Karaoz U."/>
            <person name="Brodie E.L."/>
            <person name="Williams K.H."/>
            <person name="Hubbard S.S."/>
            <person name="Banfield J.F."/>
        </authorList>
    </citation>
    <scope>NUCLEOTIDE SEQUENCE [LARGE SCALE GENOMIC DNA]</scope>
</reference>
<dbReference type="NCBIfam" id="TIGR00006">
    <property type="entry name" value="16S rRNA (cytosine(1402)-N(4))-methyltransferase RsmH"/>
    <property type="match status" value="1"/>
</dbReference>
<dbReference type="AlphaFoldDB" id="A0A1F6M4A8"/>
<name>A0A1F6M4A8_9BACT</name>
<comment type="subcellular location">
    <subcellularLocation>
        <location evidence="6">Cytoplasm</location>
    </subcellularLocation>
</comment>
<dbReference type="GO" id="GO:0005737">
    <property type="term" value="C:cytoplasm"/>
    <property type="evidence" value="ECO:0007669"/>
    <property type="project" value="UniProtKB-SubCell"/>
</dbReference>
<feature type="binding site" evidence="6">
    <location>
        <position position="51"/>
    </location>
    <ligand>
        <name>S-adenosyl-L-methionine</name>
        <dbReference type="ChEBI" id="CHEBI:59789"/>
    </ligand>
</feature>
<dbReference type="Pfam" id="PF01795">
    <property type="entry name" value="Methyltransf_5"/>
    <property type="match status" value="1"/>
</dbReference>
<dbReference type="SUPFAM" id="SSF81799">
    <property type="entry name" value="Putative methyltransferase TM0872, insert domain"/>
    <property type="match status" value="1"/>
</dbReference>
<accession>A0A1F6M4A8</accession>
<comment type="function">
    <text evidence="6">Specifically methylates the N4 position of cytidine in position 1402 (C1402) of 16S rRNA.</text>
</comment>
<dbReference type="Proteomes" id="UP000178742">
    <property type="component" value="Unassembled WGS sequence"/>
</dbReference>
<evidence type="ECO:0000256" key="3">
    <source>
        <dbReference type="ARBA" id="ARBA00022603"/>
    </source>
</evidence>
<evidence type="ECO:0000256" key="6">
    <source>
        <dbReference type="HAMAP-Rule" id="MF_01007"/>
    </source>
</evidence>
<dbReference type="PIRSF" id="PIRSF004486">
    <property type="entry name" value="MraW"/>
    <property type="match status" value="1"/>
</dbReference>